<gene>
    <name evidence="9" type="primary">107369096</name>
</gene>
<feature type="transmembrane region" description="Helical" evidence="7">
    <location>
        <begin position="414"/>
        <end position="438"/>
    </location>
</feature>
<dbReference type="PROSITE" id="PS50850">
    <property type="entry name" value="MFS"/>
    <property type="match status" value="1"/>
</dbReference>
<dbReference type="InterPro" id="IPR011701">
    <property type="entry name" value="MFS"/>
</dbReference>
<evidence type="ECO:0000256" key="7">
    <source>
        <dbReference type="SAM" id="Phobius"/>
    </source>
</evidence>
<evidence type="ECO:0000256" key="4">
    <source>
        <dbReference type="ARBA" id="ARBA00022847"/>
    </source>
</evidence>
<name>T1L0M2_TETUR</name>
<dbReference type="Proteomes" id="UP000015104">
    <property type="component" value="Unassembled WGS sequence"/>
</dbReference>
<keyword evidence="5 7" id="KW-1133">Transmembrane helix</keyword>
<keyword evidence="10" id="KW-1185">Reference proteome</keyword>
<dbReference type="Gene3D" id="1.20.1250.20">
    <property type="entry name" value="MFS general substrate transporter like domains"/>
    <property type="match status" value="2"/>
</dbReference>
<accession>T1L0M2</accession>
<keyword evidence="4" id="KW-0769">Symport</keyword>
<protein>
    <recommendedName>
        <fullName evidence="8">Major facilitator superfamily (MFS) profile domain-containing protein</fullName>
    </recommendedName>
</protein>
<feature type="transmembrane region" description="Helical" evidence="7">
    <location>
        <begin position="191"/>
        <end position="213"/>
    </location>
</feature>
<sequence>MTNPEHKKWTFPVRYIFFVMAFLGLNILYSLRVNLSVAIVSMSKDITNSSDVTVKSECKAPKSANSSVPLIIDLYTGNSTQNGTQDEVAGEFDWDSQIQSYIVSSFFLGYVITQIPAGRMAERYGSKKILATSIFLASVLTLFCPIAARFHYQAFIACRVLIGLAEGMFFPSMHSMCARWFPKPDRSLMTAVVYSGAQIGTVITMVATGYLVGFAGWPSAFYVFGVIGLIWVVLWILVVYESPLTHPFISEEEILYIGIDQNSEDIRKEQKTPWAAIFTSPAVWALVAAHFGQNWGFYTLLFEIPIYLKSVLGLDIKKNGLISGLPYLIQAISGWIVGFIFDCLIKSNFVGVNAGRKIANTIGLIGPAICIVGLVLAKCDIHWIIAALFLSMALNGFTYSGFNITHVDMSPDYAGTLMGITNCIANVAGILAPVYAGIMNSKEISLESWSRTFYTSTAVYVVTSFIFIFFGSAELQPWGLPSTKRKGSEP</sequence>
<feature type="transmembrane region" description="Helical" evidence="7">
    <location>
        <begin position="383"/>
        <end position="402"/>
    </location>
</feature>
<dbReference type="AlphaFoldDB" id="T1L0M2"/>
<reference evidence="9" key="2">
    <citation type="submission" date="2015-06" db="UniProtKB">
        <authorList>
            <consortium name="EnsemblMetazoa"/>
        </authorList>
    </citation>
    <scope>IDENTIFICATION</scope>
</reference>
<dbReference type="InterPro" id="IPR050382">
    <property type="entry name" value="MFS_Na/Anion_cotransporter"/>
</dbReference>
<evidence type="ECO:0000256" key="1">
    <source>
        <dbReference type="ARBA" id="ARBA00004141"/>
    </source>
</evidence>
<dbReference type="SUPFAM" id="SSF103473">
    <property type="entry name" value="MFS general substrate transporter"/>
    <property type="match status" value="1"/>
</dbReference>
<comment type="subcellular location">
    <subcellularLocation>
        <location evidence="1">Membrane</location>
        <topology evidence="1">Multi-pass membrane protein</topology>
    </subcellularLocation>
</comment>
<keyword evidence="2" id="KW-0813">Transport</keyword>
<dbReference type="GO" id="GO:0006820">
    <property type="term" value="P:monoatomic anion transport"/>
    <property type="evidence" value="ECO:0007669"/>
    <property type="project" value="TreeGrafter"/>
</dbReference>
<evidence type="ECO:0000313" key="10">
    <source>
        <dbReference type="Proteomes" id="UP000015104"/>
    </source>
</evidence>
<dbReference type="InterPro" id="IPR020846">
    <property type="entry name" value="MFS_dom"/>
</dbReference>
<evidence type="ECO:0000256" key="5">
    <source>
        <dbReference type="ARBA" id="ARBA00022989"/>
    </source>
</evidence>
<keyword evidence="3 7" id="KW-0812">Transmembrane</keyword>
<dbReference type="EMBL" id="CAEY01000867">
    <property type="status" value="NOT_ANNOTATED_CDS"/>
    <property type="molecule type" value="Genomic_DNA"/>
</dbReference>
<evidence type="ECO:0000256" key="2">
    <source>
        <dbReference type="ARBA" id="ARBA00022448"/>
    </source>
</evidence>
<evidence type="ECO:0000256" key="6">
    <source>
        <dbReference type="ARBA" id="ARBA00023136"/>
    </source>
</evidence>
<dbReference type="OrthoDB" id="2985014at2759"/>
<dbReference type="FunFam" id="1.20.1250.20:FF:000003">
    <property type="entry name" value="Solute carrier family 17 member 3"/>
    <property type="match status" value="1"/>
</dbReference>
<feature type="transmembrane region" description="Helical" evidence="7">
    <location>
        <begin position="327"/>
        <end position="345"/>
    </location>
</feature>
<dbReference type="HOGENOM" id="CLU_001265_5_0_1"/>
<dbReference type="PANTHER" id="PTHR11662:SF399">
    <property type="entry name" value="FI19708P1-RELATED"/>
    <property type="match status" value="1"/>
</dbReference>
<feature type="transmembrane region" description="Helical" evidence="7">
    <location>
        <begin position="357"/>
        <end position="377"/>
    </location>
</feature>
<dbReference type="GO" id="GO:0015293">
    <property type="term" value="F:symporter activity"/>
    <property type="evidence" value="ECO:0007669"/>
    <property type="project" value="UniProtKB-KW"/>
</dbReference>
<dbReference type="GO" id="GO:0016020">
    <property type="term" value="C:membrane"/>
    <property type="evidence" value="ECO:0007669"/>
    <property type="project" value="UniProtKB-SubCell"/>
</dbReference>
<feature type="transmembrane region" description="Helical" evidence="7">
    <location>
        <begin position="219"/>
        <end position="240"/>
    </location>
</feature>
<feature type="domain" description="Major facilitator superfamily (MFS) profile" evidence="8">
    <location>
        <begin position="16"/>
        <end position="476"/>
    </location>
</feature>
<dbReference type="CDD" id="cd17318">
    <property type="entry name" value="MFS_SLC17"/>
    <property type="match status" value="1"/>
</dbReference>
<feature type="transmembrane region" description="Helical" evidence="7">
    <location>
        <begin position="274"/>
        <end position="292"/>
    </location>
</feature>
<evidence type="ECO:0000256" key="3">
    <source>
        <dbReference type="ARBA" id="ARBA00022692"/>
    </source>
</evidence>
<evidence type="ECO:0000313" key="9">
    <source>
        <dbReference type="EnsemblMetazoa" id="tetur30g01230.1"/>
    </source>
</evidence>
<feature type="transmembrane region" description="Helical" evidence="7">
    <location>
        <begin position="458"/>
        <end position="475"/>
    </location>
</feature>
<dbReference type="eggNOG" id="KOG2532">
    <property type="taxonomic scope" value="Eukaryota"/>
</dbReference>
<keyword evidence="6 7" id="KW-0472">Membrane</keyword>
<dbReference type="Pfam" id="PF07690">
    <property type="entry name" value="MFS_1"/>
    <property type="match status" value="1"/>
</dbReference>
<reference evidence="10" key="1">
    <citation type="submission" date="2011-08" db="EMBL/GenBank/DDBJ databases">
        <authorList>
            <person name="Rombauts S."/>
        </authorList>
    </citation>
    <scope>NUCLEOTIDE SEQUENCE</scope>
    <source>
        <strain evidence="10">London</strain>
    </source>
</reference>
<feature type="transmembrane region" description="Helical" evidence="7">
    <location>
        <begin position="12"/>
        <end position="31"/>
    </location>
</feature>
<feature type="transmembrane region" description="Helical" evidence="7">
    <location>
        <begin position="154"/>
        <end position="170"/>
    </location>
</feature>
<organism evidence="9 10">
    <name type="scientific">Tetranychus urticae</name>
    <name type="common">Two-spotted spider mite</name>
    <dbReference type="NCBI Taxonomy" id="32264"/>
    <lineage>
        <taxon>Eukaryota</taxon>
        <taxon>Metazoa</taxon>
        <taxon>Ecdysozoa</taxon>
        <taxon>Arthropoda</taxon>
        <taxon>Chelicerata</taxon>
        <taxon>Arachnida</taxon>
        <taxon>Acari</taxon>
        <taxon>Acariformes</taxon>
        <taxon>Trombidiformes</taxon>
        <taxon>Prostigmata</taxon>
        <taxon>Eleutherengona</taxon>
        <taxon>Raphignathae</taxon>
        <taxon>Tetranychoidea</taxon>
        <taxon>Tetranychidae</taxon>
        <taxon>Tetranychus</taxon>
    </lineage>
</organism>
<evidence type="ECO:0000259" key="8">
    <source>
        <dbReference type="PROSITE" id="PS50850"/>
    </source>
</evidence>
<dbReference type="EnsemblMetazoa" id="tetur30g01230.1">
    <property type="protein sequence ID" value="tetur30g01230.1"/>
    <property type="gene ID" value="tetur30g01230"/>
</dbReference>
<dbReference type="InterPro" id="IPR036259">
    <property type="entry name" value="MFS_trans_sf"/>
</dbReference>
<dbReference type="PANTHER" id="PTHR11662">
    <property type="entry name" value="SOLUTE CARRIER FAMILY 17"/>
    <property type="match status" value="1"/>
</dbReference>
<feature type="transmembrane region" description="Helical" evidence="7">
    <location>
        <begin position="129"/>
        <end position="148"/>
    </location>
</feature>
<proteinExistence type="predicted"/>
<dbReference type="STRING" id="32264.T1L0M2"/>